<dbReference type="InterPro" id="IPR051164">
    <property type="entry name" value="NmrA-like_oxidored"/>
</dbReference>
<dbReference type="Gene3D" id="3.40.50.720">
    <property type="entry name" value="NAD(P)-binding Rossmann-like Domain"/>
    <property type="match status" value="1"/>
</dbReference>
<sequence>MRVLVFGAAGAQGGAVARRLADEGYAVRGLSRTGAAPDGVEPFRADLGDAGRVAEAFAGVTHASVVLPLEFDPVPVAAYVRNVVEAATAAGVRRLVFCTGNRLPAEETGVPAFETRRAAARAMLESPVPSVVLCPPLYLENLAAPWVREGLAAEGVLRYPVPARVRLAWLSHADLAAATLAALTGEGLEGATLDLGGEPVTGPELAAAFGARYEAVDVDAFEAGLAAVAGARTAAGVAATYRWIAGRGHDLYAAPAGGAERLGITVTSPAAWASALRWASR</sequence>
<evidence type="ECO:0000256" key="2">
    <source>
        <dbReference type="ARBA" id="ARBA00022857"/>
    </source>
</evidence>
<dbReference type="Pfam" id="PF05368">
    <property type="entry name" value="NmrA"/>
    <property type="match status" value="1"/>
</dbReference>
<evidence type="ECO:0000256" key="1">
    <source>
        <dbReference type="ARBA" id="ARBA00006328"/>
    </source>
</evidence>
<feature type="domain" description="NmrA-like" evidence="3">
    <location>
        <begin position="2"/>
        <end position="212"/>
    </location>
</feature>
<name>A0ABW8A7B2_9ACTN</name>
<dbReference type="Proteomes" id="UP001612928">
    <property type="component" value="Unassembled WGS sequence"/>
</dbReference>
<proteinExistence type="inferred from homology"/>
<dbReference type="InterPro" id="IPR008030">
    <property type="entry name" value="NmrA-like"/>
</dbReference>
<evidence type="ECO:0000313" key="5">
    <source>
        <dbReference type="Proteomes" id="UP001612928"/>
    </source>
</evidence>
<dbReference type="PANTHER" id="PTHR42748:SF7">
    <property type="entry name" value="NMRA LIKE REDOX SENSOR 1-RELATED"/>
    <property type="match status" value="1"/>
</dbReference>
<comment type="similarity">
    <text evidence="1">Belongs to the NmrA-type oxidoreductase family.</text>
</comment>
<comment type="caution">
    <text evidence="4">The sequence shown here is derived from an EMBL/GenBank/DDBJ whole genome shotgun (WGS) entry which is preliminary data.</text>
</comment>
<keyword evidence="5" id="KW-1185">Reference proteome</keyword>
<accession>A0ABW8A7B2</accession>
<protein>
    <submittedName>
        <fullName evidence="4">SDR family oxidoreductase</fullName>
    </submittedName>
</protein>
<gene>
    <name evidence="4" type="ORF">ACIBP5_22085</name>
</gene>
<dbReference type="RefSeq" id="WP_397022604.1">
    <property type="nucleotide sequence ID" value="NZ_JBITMB010000005.1"/>
</dbReference>
<dbReference type="InterPro" id="IPR036291">
    <property type="entry name" value="NAD(P)-bd_dom_sf"/>
</dbReference>
<keyword evidence="2" id="KW-0521">NADP</keyword>
<dbReference type="SUPFAM" id="SSF51735">
    <property type="entry name" value="NAD(P)-binding Rossmann-fold domains"/>
    <property type="match status" value="1"/>
</dbReference>
<organism evidence="4 5">
    <name type="scientific">Nonomuraea indica</name>
    <dbReference type="NCBI Taxonomy" id="1581193"/>
    <lineage>
        <taxon>Bacteria</taxon>
        <taxon>Bacillati</taxon>
        <taxon>Actinomycetota</taxon>
        <taxon>Actinomycetes</taxon>
        <taxon>Streptosporangiales</taxon>
        <taxon>Streptosporangiaceae</taxon>
        <taxon>Nonomuraea</taxon>
    </lineage>
</organism>
<evidence type="ECO:0000313" key="4">
    <source>
        <dbReference type="EMBL" id="MFI7442667.1"/>
    </source>
</evidence>
<evidence type="ECO:0000259" key="3">
    <source>
        <dbReference type="Pfam" id="PF05368"/>
    </source>
</evidence>
<dbReference type="PANTHER" id="PTHR42748">
    <property type="entry name" value="NITROGEN METABOLITE REPRESSION PROTEIN NMRA FAMILY MEMBER"/>
    <property type="match status" value="1"/>
</dbReference>
<reference evidence="4 5" key="1">
    <citation type="submission" date="2024-10" db="EMBL/GenBank/DDBJ databases">
        <title>The Natural Products Discovery Center: Release of the First 8490 Sequenced Strains for Exploring Actinobacteria Biosynthetic Diversity.</title>
        <authorList>
            <person name="Kalkreuter E."/>
            <person name="Kautsar S.A."/>
            <person name="Yang D."/>
            <person name="Bader C.D."/>
            <person name="Teijaro C.N."/>
            <person name="Fluegel L."/>
            <person name="Davis C.M."/>
            <person name="Simpson J.R."/>
            <person name="Lauterbach L."/>
            <person name="Steele A.D."/>
            <person name="Gui C."/>
            <person name="Meng S."/>
            <person name="Li G."/>
            <person name="Viehrig K."/>
            <person name="Ye F."/>
            <person name="Su P."/>
            <person name="Kiefer A.F."/>
            <person name="Nichols A."/>
            <person name="Cepeda A.J."/>
            <person name="Yan W."/>
            <person name="Fan B."/>
            <person name="Jiang Y."/>
            <person name="Adhikari A."/>
            <person name="Zheng C.-J."/>
            <person name="Schuster L."/>
            <person name="Cowan T.M."/>
            <person name="Smanski M.J."/>
            <person name="Chevrette M.G."/>
            <person name="De Carvalho L.P.S."/>
            <person name="Shen B."/>
        </authorList>
    </citation>
    <scope>NUCLEOTIDE SEQUENCE [LARGE SCALE GENOMIC DNA]</scope>
    <source>
        <strain evidence="4 5">NPDC049503</strain>
    </source>
</reference>
<dbReference type="EMBL" id="JBITMB010000005">
    <property type="protein sequence ID" value="MFI7442667.1"/>
    <property type="molecule type" value="Genomic_DNA"/>
</dbReference>